<dbReference type="InterPro" id="IPR029044">
    <property type="entry name" value="Nucleotide-diphossugar_trans"/>
</dbReference>
<accession>A0A8T9SNA6</accession>
<dbReference type="CDD" id="cd04182">
    <property type="entry name" value="GT_2_like_f"/>
    <property type="match status" value="1"/>
</dbReference>
<gene>
    <name evidence="2" type="ORF">MUN82_11580</name>
</gene>
<reference evidence="2 3" key="1">
    <citation type="submission" date="2022-04" db="EMBL/GenBank/DDBJ databases">
        <title>Hymenobacter sp. isolated from the air.</title>
        <authorList>
            <person name="Won M."/>
            <person name="Lee C.-M."/>
            <person name="Woen H.-Y."/>
            <person name="Kwon S.-W."/>
        </authorList>
    </citation>
    <scope>NUCLEOTIDE SEQUENCE [LARGE SCALE GENOMIC DNA]</scope>
    <source>
        <strain evidence="3">5413 J-13</strain>
    </source>
</reference>
<dbReference type="SUPFAM" id="SSF53448">
    <property type="entry name" value="Nucleotide-diphospho-sugar transferases"/>
    <property type="match status" value="1"/>
</dbReference>
<organism evidence="2 3">
    <name type="scientific">Hymenobacter aerilatus</name>
    <dbReference type="NCBI Taxonomy" id="2932251"/>
    <lineage>
        <taxon>Bacteria</taxon>
        <taxon>Pseudomonadati</taxon>
        <taxon>Bacteroidota</taxon>
        <taxon>Cytophagia</taxon>
        <taxon>Cytophagales</taxon>
        <taxon>Hymenobacteraceae</taxon>
        <taxon>Hymenobacter</taxon>
    </lineage>
</organism>
<evidence type="ECO:0000313" key="2">
    <source>
        <dbReference type="EMBL" id="UOR03588.1"/>
    </source>
</evidence>
<dbReference type="InterPro" id="IPR025877">
    <property type="entry name" value="MobA-like_NTP_Trfase"/>
</dbReference>
<sequence>MKEASPIPVVGVLLLSAGSSSRLGRPKQLLPYEGQSLLRRAATTAVAAVLGPVVVVTGALHAELLPELTDLPVQVVHCPTWQTGMGASLKAGLSVLEHHQPALTSILVLLCDQPHVTPTLLRQLVVTQLATQQPIVAAEYGSVRGVPVLFAESVLPLLRALPDAAGAQQLLRQHPEWVATVPFPAGAVDVDTEAQYAALLRGEEIL</sequence>
<evidence type="ECO:0000313" key="3">
    <source>
        <dbReference type="Proteomes" id="UP000829925"/>
    </source>
</evidence>
<evidence type="ECO:0000259" key="1">
    <source>
        <dbReference type="Pfam" id="PF12804"/>
    </source>
</evidence>
<dbReference type="Proteomes" id="UP000829925">
    <property type="component" value="Chromosome"/>
</dbReference>
<protein>
    <submittedName>
        <fullName evidence="2">Nucleotidyltransferase family protein</fullName>
    </submittedName>
</protein>
<dbReference type="RefSeq" id="WP_245090373.1">
    <property type="nucleotide sequence ID" value="NZ_CP095053.1"/>
</dbReference>
<dbReference type="Gene3D" id="3.90.550.10">
    <property type="entry name" value="Spore Coat Polysaccharide Biosynthesis Protein SpsA, Chain A"/>
    <property type="match status" value="1"/>
</dbReference>
<feature type="domain" description="MobA-like NTP transferase" evidence="1">
    <location>
        <begin position="13"/>
        <end position="175"/>
    </location>
</feature>
<dbReference type="PANTHER" id="PTHR43777">
    <property type="entry name" value="MOLYBDENUM COFACTOR CYTIDYLYLTRANSFERASE"/>
    <property type="match status" value="1"/>
</dbReference>
<dbReference type="PANTHER" id="PTHR43777:SF1">
    <property type="entry name" value="MOLYBDENUM COFACTOR CYTIDYLYLTRANSFERASE"/>
    <property type="match status" value="1"/>
</dbReference>
<dbReference type="EMBL" id="CP095053">
    <property type="protein sequence ID" value="UOR03588.1"/>
    <property type="molecule type" value="Genomic_DNA"/>
</dbReference>
<dbReference type="KEGG" id="haei:MUN82_11580"/>
<name>A0A8T9SNA6_9BACT</name>
<dbReference type="GO" id="GO:0016779">
    <property type="term" value="F:nucleotidyltransferase activity"/>
    <property type="evidence" value="ECO:0007669"/>
    <property type="project" value="UniProtKB-ARBA"/>
</dbReference>
<proteinExistence type="predicted"/>
<dbReference type="AlphaFoldDB" id="A0A8T9SNA6"/>
<keyword evidence="3" id="KW-1185">Reference proteome</keyword>
<dbReference type="Pfam" id="PF12804">
    <property type="entry name" value="NTP_transf_3"/>
    <property type="match status" value="1"/>
</dbReference>